<name>A0ACC1JQF4_9FUNG</name>
<gene>
    <name evidence="1" type="primary">ERT1</name>
    <name evidence="1" type="ORF">IWQ57_004842</name>
</gene>
<feature type="non-terminal residue" evidence="1">
    <location>
        <position position="1"/>
    </location>
</feature>
<protein>
    <submittedName>
        <fullName evidence="1">Transcriptional regulator of nonfermentable carbon utilization</fullName>
    </submittedName>
</protein>
<keyword evidence="2" id="KW-1185">Reference proteome</keyword>
<proteinExistence type="predicted"/>
<sequence>PPAHQSMPPPASLGHSVFSQPAVFPHQTLPPTPMLSQPAVLSPVQALSSLPAFSQGLGSGVLVTSPVDPRPVHATPSIADFGSEAVNLEYSIMASMLSYALDNNGPGLVSAAPGAQADGGIGAPVATITIPSAMWASPTAPMPLLPTQQQQQLAWHGLPPVPSQQQDAGGAIPNYPAIPAGAAPNSSPLTLSRPSTSGPVVQGLNPMQPESADDVYSSVTEPYRHHEGFRYFFKYISTRMNREDVLRVCRAVARFRPSLVALLRNLTCEDLVFTEKSLQRALREYVKLIGFIGTPTVVWRRTGEIVVVGKEFSILTQWSQQGLAAGGRYIFELMDTGSTVMYIENFAEHAFENSEHSVMSDCRLLRADGSVVPCAFSFTIKRDLFGIPMAVIGHFLPIL</sequence>
<accession>A0ACC1JQF4</accession>
<organism evidence="1 2">
    <name type="scientific">Coemansia nantahalensis</name>
    <dbReference type="NCBI Taxonomy" id="2789366"/>
    <lineage>
        <taxon>Eukaryota</taxon>
        <taxon>Fungi</taxon>
        <taxon>Fungi incertae sedis</taxon>
        <taxon>Zoopagomycota</taxon>
        <taxon>Kickxellomycotina</taxon>
        <taxon>Kickxellomycetes</taxon>
        <taxon>Kickxellales</taxon>
        <taxon>Kickxellaceae</taxon>
        <taxon>Coemansia</taxon>
    </lineage>
</organism>
<evidence type="ECO:0000313" key="2">
    <source>
        <dbReference type="Proteomes" id="UP001140234"/>
    </source>
</evidence>
<dbReference type="EMBL" id="JANBUJ010002061">
    <property type="protein sequence ID" value="KAJ2765272.1"/>
    <property type="molecule type" value="Genomic_DNA"/>
</dbReference>
<evidence type="ECO:0000313" key="1">
    <source>
        <dbReference type="EMBL" id="KAJ2765272.1"/>
    </source>
</evidence>
<dbReference type="Proteomes" id="UP001140234">
    <property type="component" value="Unassembled WGS sequence"/>
</dbReference>
<reference evidence="1" key="1">
    <citation type="submission" date="2022-07" db="EMBL/GenBank/DDBJ databases">
        <title>Phylogenomic reconstructions and comparative analyses of Kickxellomycotina fungi.</title>
        <authorList>
            <person name="Reynolds N.K."/>
            <person name="Stajich J.E."/>
            <person name="Barry K."/>
            <person name="Grigoriev I.V."/>
            <person name="Crous P."/>
            <person name="Smith M.E."/>
        </authorList>
    </citation>
    <scope>NUCLEOTIDE SEQUENCE</scope>
    <source>
        <strain evidence="1">CBS 109366</strain>
    </source>
</reference>
<comment type="caution">
    <text evidence="1">The sequence shown here is derived from an EMBL/GenBank/DDBJ whole genome shotgun (WGS) entry which is preliminary data.</text>
</comment>